<evidence type="ECO:0000256" key="1">
    <source>
        <dbReference type="SAM" id="MobiDB-lite"/>
    </source>
</evidence>
<evidence type="ECO:0000256" key="2">
    <source>
        <dbReference type="SAM" id="SignalP"/>
    </source>
</evidence>
<feature type="chain" id="PRO_5046397969" evidence="2">
    <location>
        <begin position="21"/>
        <end position="287"/>
    </location>
</feature>
<feature type="compositionally biased region" description="Low complexity" evidence="1">
    <location>
        <begin position="45"/>
        <end position="62"/>
    </location>
</feature>
<dbReference type="RefSeq" id="WP_377044582.1">
    <property type="nucleotide sequence ID" value="NZ_JBHLUN010000007.1"/>
</dbReference>
<feature type="compositionally biased region" description="Pro residues" evidence="1">
    <location>
        <begin position="126"/>
        <end position="139"/>
    </location>
</feature>
<keyword evidence="4" id="KW-1185">Reference proteome</keyword>
<feature type="signal peptide" evidence="2">
    <location>
        <begin position="1"/>
        <end position="20"/>
    </location>
</feature>
<gene>
    <name evidence="3" type="ORF">ACFFGY_11275</name>
</gene>
<reference evidence="3 4" key="1">
    <citation type="submission" date="2024-09" db="EMBL/GenBank/DDBJ databases">
        <authorList>
            <person name="Sun Q."/>
            <person name="Mori K."/>
        </authorList>
    </citation>
    <scope>NUCLEOTIDE SEQUENCE [LARGE SCALE GENOMIC DNA]</scope>
    <source>
        <strain evidence="3 4">TBRC 5777</strain>
    </source>
</reference>
<dbReference type="Gene3D" id="2.30.30.40">
    <property type="entry name" value="SH3 Domains"/>
    <property type="match status" value="1"/>
</dbReference>
<evidence type="ECO:0000313" key="3">
    <source>
        <dbReference type="EMBL" id="MFC0408835.1"/>
    </source>
</evidence>
<proteinExistence type="predicted"/>
<accession>A0ABV6JU36</accession>
<dbReference type="InterPro" id="IPR010466">
    <property type="entry name" value="DUF1058"/>
</dbReference>
<feature type="region of interest" description="Disordered" evidence="1">
    <location>
        <begin position="126"/>
        <end position="149"/>
    </location>
</feature>
<keyword evidence="2" id="KW-0732">Signal</keyword>
<name>A0ABV6JU36_9PROT</name>
<organism evidence="3 4">
    <name type="scientific">Roseomonas elaeocarpi</name>
    <dbReference type="NCBI Taxonomy" id="907779"/>
    <lineage>
        <taxon>Bacteria</taxon>
        <taxon>Pseudomonadati</taxon>
        <taxon>Pseudomonadota</taxon>
        <taxon>Alphaproteobacteria</taxon>
        <taxon>Acetobacterales</taxon>
        <taxon>Roseomonadaceae</taxon>
        <taxon>Roseomonas</taxon>
    </lineage>
</organism>
<feature type="region of interest" description="Disordered" evidence="1">
    <location>
        <begin position="25"/>
        <end position="105"/>
    </location>
</feature>
<dbReference type="Pfam" id="PF06347">
    <property type="entry name" value="SH3_4"/>
    <property type="match status" value="2"/>
</dbReference>
<evidence type="ECO:0000313" key="4">
    <source>
        <dbReference type="Proteomes" id="UP001589865"/>
    </source>
</evidence>
<sequence length="287" mass="29687">MRPFFFFPALLVLLPVTAWGQASSSGTLQLPASRGTLAQPPAASTTKPANTPPRTNATPPARGNAATAGKPGGSVAAPASKGARPQGAQAPSVSGSATPRRAGGRAAAAATAAGAAAVGAAAVAPAAPPAPAPAAPPEPQETVGSVTGLPLPRFAPLRSDEVNLRAGPGTRFPIEWTYQRRDLPVEIIREFDQWRRIRMQDGTEGWVHQSNLAPGRRSFTVGNAIHTIRRRPEDGANAVARIEPGVVGRVRACAAGSSWCEVQVGEYRGYLKRSEMFGVTGDEVIGN</sequence>
<dbReference type="Proteomes" id="UP001589865">
    <property type="component" value="Unassembled WGS sequence"/>
</dbReference>
<comment type="caution">
    <text evidence="3">The sequence shown here is derived from an EMBL/GenBank/DDBJ whole genome shotgun (WGS) entry which is preliminary data.</text>
</comment>
<protein>
    <submittedName>
        <fullName evidence="3">SH3 domain-containing protein</fullName>
    </submittedName>
</protein>
<dbReference type="EMBL" id="JBHLUN010000007">
    <property type="protein sequence ID" value="MFC0408835.1"/>
    <property type="molecule type" value="Genomic_DNA"/>
</dbReference>